<keyword evidence="3" id="KW-1185">Reference proteome</keyword>
<gene>
    <name evidence="2" type="ORF">LXD69_11655</name>
</gene>
<reference evidence="2" key="1">
    <citation type="submission" date="2021-12" db="EMBL/GenBank/DDBJ databases">
        <authorList>
            <person name="Cha I.-T."/>
            <person name="Lee K.-E."/>
            <person name="Park S.-J."/>
        </authorList>
    </citation>
    <scope>NUCLEOTIDE SEQUENCE</scope>
    <source>
        <strain evidence="2">YSM-43</strain>
    </source>
</reference>
<organism evidence="2 3">
    <name type="scientific">Flavobacterium sediminilitoris</name>
    <dbReference type="NCBI Taxonomy" id="2024526"/>
    <lineage>
        <taxon>Bacteria</taxon>
        <taxon>Pseudomonadati</taxon>
        <taxon>Bacteroidota</taxon>
        <taxon>Flavobacteriia</taxon>
        <taxon>Flavobacteriales</taxon>
        <taxon>Flavobacteriaceae</taxon>
        <taxon>Flavobacterium</taxon>
    </lineage>
</organism>
<dbReference type="RefSeq" id="WP_246915551.1">
    <property type="nucleotide sequence ID" value="NZ_CP090145.1"/>
</dbReference>
<name>A0ABY4HIN7_9FLAO</name>
<dbReference type="Proteomes" id="UP000830454">
    <property type="component" value="Chromosome"/>
</dbReference>
<evidence type="ECO:0000256" key="1">
    <source>
        <dbReference type="SAM" id="Phobius"/>
    </source>
</evidence>
<accession>A0ABY4HIN7</accession>
<feature type="transmembrane region" description="Helical" evidence="1">
    <location>
        <begin position="6"/>
        <end position="27"/>
    </location>
</feature>
<keyword evidence="1" id="KW-0812">Transmembrane</keyword>
<keyword evidence="1" id="KW-1133">Transmembrane helix</keyword>
<proteinExistence type="predicted"/>
<keyword evidence="1" id="KW-0472">Membrane</keyword>
<sequence length="99" mass="11702">MNTRKAMFVFSILPIFVVSQLTSDFLFDRFQRFRIKRAVTEIEKSKVLTGEFPKNVDLRMGIEYTAGKNGYGFKYSRGFLETVRYNSTDREFITYGWND</sequence>
<evidence type="ECO:0000313" key="2">
    <source>
        <dbReference type="EMBL" id="UOX32696.1"/>
    </source>
</evidence>
<evidence type="ECO:0000313" key="3">
    <source>
        <dbReference type="Proteomes" id="UP000830454"/>
    </source>
</evidence>
<protein>
    <submittedName>
        <fullName evidence="2">Uncharacterized protein</fullName>
    </submittedName>
</protein>
<dbReference type="EMBL" id="CP090145">
    <property type="protein sequence ID" value="UOX32696.1"/>
    <property type="molecule type" value="Genomic_DNA"/>
</dbReference>
<reference evidence="2" key="2">
    <citation type="submission" date="2022-04" db="EMBL/GenBank/DDBJ databases">
        <title>Complete Genome Sequence of Flavobacterium sediminilitoris YSM-43, Isolated from a Tidal Sediment.</title>
        <authorList>
            <person name="Lee P.A."/>
        </authorList>
    </citation>
    <scope>NUCLEOTIDE SEQUENCE</scope>
    <source>
        <strain evidence="2">YSM-43</strain>
    </source>
</reference>